<keyword evidence="7" id="KW-0653">Protein transport</keyword>
<keyword evidence="12" id="KW-1185">Reference proteome</keyword>
<comment type="similarity">
    <text evidence="2">Belongs to the TonB family.</text>
</comment>
<feature type="domain" description="TonB C-terminal" evidence="10">
    <location>
        <begin position="136"/>
        <end position="228"/>
    </location>
</feature>
<dbReference type="PANTHER" id="PTHR33446:SF2">
    <property type="entry name" value="PROTEIN TONB"/>
    <property type="match status" value="1"/>
</dbReference>
<name>A0ABT0ME49_9GAMM</name>
<evidence type="ECO:0000256" key="2">
    <source>
        <dbReference type="ARBA" id="ARBA00006555"/>
    </source>
</evidence>
<dbReference type="NCBIfam" id="TIGR01352">
    <property type="entry name" value="tonB_Cterm"/>
    <property type="match status" value="1"/>
</dbReference>
<evidence type="ECO:0000256" key="7">
    <source>
        <dbReference type="ARBA" id="ARBA00022927"/>
    </source>
</evidence>
<comment type="subcellular location">
    <subcellularLocation>
        <location evidence="1">Cell inner membrane</location>
        <topology evidence="1">Single-pass membrane protein</topology>
        <orientation evidence="1">Periplasmic side</orientation>
    </subcellularLocation>
</comment>
<evidence type="ECO:0000313" key="12">
    <source>
        <dbReference type="Proteomes" id="UP001431217"/>
    </source>
</evidence>
<dbReference type="Gene3D" id="3.30.1150.10">
    <property type="match status" value="1"/>
</dbReference>
<evidence type="ECO:0000256" key="4">
    <source>
        <dbReference type="ARBA" id="ARBA00022475"/>
    </source>
</evidence>
<accession>A0ABT0ME49</accession>
<dbReference type="RefSeq" id="WP_249469872.1">
    <property type="nucleotide sequence ID" value="NZ_JAMBEP010000001.1"/>
</dbReference>
<evidence type="ECO:0000256" key="9">
    <source>
        <dbReference type="ARBA" id="ARBA00023136"/>
    </source>
</evidence>
<dbReference type="InterPro" id="IPR051045">
    <property type="entry name" value="TonB-dependent_transducer"/>
</dbReference>
<reference evidence="11 12" key="1">
    <citation type="submission" date="2022-05" db="EMBL/GenBank/DDBJ databases">
        <title>Luteimonas sp. SX5, whole genome shotgun sequencing project.</title>
        <authorList>
            <person name="Zhao G."/>
            <person name="Shen L."/>
        </authorList>
    </citation>
    <scope>NUCLEOTIDE SEQUENCE [LARGE SCALE GENOMIC DNA]</scope>
    <source>
        <strain evidence="11 12">SX5</strain>
    </source>
</reference>
<comment type="caution">
    <text evidence="11">The sequence shown here is derived from an EMBL/GenBank/DDBJ whole genome shotgun (WGS) entry which is preliminary data.</text>
</comment>
<evidence type="ECO:0000256" key="3">
    <source>
        <dbReference type="ARBA" id="ARBA00022448"/>
    </source>
</evidence>
<evidence type="ECO:0000256" key="8">
    <source>
        <dbReference type="ARBA" id="ARBA00022989"/>
    </source>
</evidence>
<proteinExistence type="inferred from homology"/>
<evidence type="ECO:0000256" key="6">
    <source>
        <dbReference type="ARBA" id="ARBA00022692"/>
    </source>
</evidence>
<protein>
    <submittedName>
        <fullName evidence="11">TonB family protein</fullName>
    </submittedName>
</protein>
<dbReference type="InterPro" id="IPR006260">
    <property type="entry name" value="TonB/TolA_C"/>
</dbReference>
<evidence type="ECO:0000313" key="11">
    <source>
        <dbReference type="EMBL" id="MCL1633135.1"/>
    </source>
</evidence>
<dbReference type="EMBL" id="JAMBEP010000001">
    <property type="protein sequence ID" value="MCL1633135.1"/>
    <property type="molecule type" value="Genomic_DNA"/>
</dbReference>
<dbReference type="Proteomes" id="UP001431217">
    <property type="component" value="Unassembled WGS sequence"/>
</dbReference>
<evidence type="ECO:0000256" key="1">
    <source>
        <dbReference type="ARBA" id="ARBA00004383"/>
    </source>
</evidence>
<keyword evidence="6" id="KW-0812">Transmembrane</keyword>
<gene>
    <name evidence="11" type="ORF">M2650_00520</name>
</gene>
<keyword evidence="8" id="KW-1133">Transmembrane helix</keyword>
<dbReference type="PANTHER" id="PTHR33446">
    <property type="entry name" value="PROTEIN TONB-RELATED"/>
    <property type="match status" value="1"/>
</dbReference>
<keyword evidence="9" id="KW-0472">Membrane</keyword>
<dbReference type="SUPFAM" id="SSF74653">
    <property type="entry name" value="TolA/TonB C-terminal domain"/>
    <property type="match status" value="1"/>
</dbReference>
<keyword evidence="5" id="KW-0997">Cell inner membrane</keyword>
<organism evidence="11 12">
    <name type="scientific">Luteimonas galliterrae</name>
    <dbReference type="NCBI Taxonomy" id="2940486"/>
    <lineage>
        <taxon>Bacteria</taxon>
        <taxon>Pseudomonadati</taxon>
        <taxon>Pseudomonadota</taxon>
        <taxon>Gammaproteobacteria</taxon>
        <taxon>Lysobacterales</taxon>
        <taxon>Lysobacteraceae</taxon>
        <taxon>Luteimonas</taxon>
    </lineage>
</organism>
<dbReference type="PROSITE" id="PS52015">
    <property type="entry name" value="TONB_CTD"/>
    <property type="match status" value="1"/>
</dbReference>
<evidence type="ECO:0000259" key="10">
    <source>
        <dbReference type="PROSITE" id="PS52015"/>
    </source>
</evidence>
<dbReference type="Pfam" id="PF03544">
    <property type="entry name" value="TonB_C"/>
    <property type="match status" value="1"/>
</dbReference>
<keyword evidence="4" id="KW-1003">Cell membrane</keyword>
<evidence type="ECO:0000256" key="5">
    <source>
        <dbReference type="ARBA" id="ARBA00022519"/>
    </source>
</evidence>
<keyword evidence="3" id="KW-0813">Transport</keyword>
<dbReference type="InterPro" id="IPR037682">
    <property type="entry name" value="TonB_C"/>
</dbReference>
<sequence>MVLSQNRGLRFSLSGADADKAPNPLRIAATSTAIALHVVALLVLVAPVAVPPIVDEPPVVRVVPLAPKDETKPPDPPPPIPVEIVRPQPTDTPVQRPVQQAVAEDVPIVSDEGSVAYVPPVVDAGPVATPSIDPAPAAVRLEYANAPPPVYPVDAKRDGRQGVVMLQVTVGVDGKPIAVEVVQSSGHRDLDLAARMQVLKRWRFRAAMKDGVAVQAIGMVPINFTLSH</sequence>